<sequence>MSTYVDIGLWDNHDLSTSPALRRVLTVPTRTGTIIITVLAILVTFTANRSWKIWRFVLHALLEAMARRLPNQTSTTLRRHQAVLRNSETTGGAFLATMELLMAKRSDDRKARPLAGVMAVFTLLHWGLFLALGILTTQVNRGNTVRSRATDACGWWLPSTAVAQGEGATIGNPGTTSSVITAAELAINQTTAAENYVRNCYTSVSATISECNIFAQQFFPHTTQMVPCPLRDTSLCIGPEARALAVESGNISWSDLGINWPHAKDLYVRRRSTFTPINGAPFRYNRNASLAYVEQNLQSDPPVEEPDQIHVFSFTVDTTTGGRSNLTQMYRGDDSGGEYDVMTVSALNGSFVQEALQPRDLVPEVTIIAIRGRGVTFLEPSNDPVFYAHRNHTIGGRMGSKNYTLTMYTMGRPLNVLLVQEQAEVCSRRTGYCSGWRGPSDFGLSIATYAPSLLGPDFDGKGDVSSALDALGMVALPLMQATTYYALLNRGASALQATRKLQSGMQYMISEEQWKVEAENWFRISLATLQMAPHRFVSTPELDRSSVVDVFNSTWACSSVTSRSPRHMTLSFFGIMAIVVVSVLLTILSYLDDVLGFLAPRRTSSVLQQWRRDGYLQLLEGSTASEVTLPVKVLQDQAQAQEMIPKTVNERYS</sequence>
<gene>
    <name evidence="2" type="ORF">BDW02DRAFT_371881</name>
</gene>
<dbReference type="OrthoDB" id="3540210at2759"/>
<dbReference type="EMBL" id="ML975314">
    <property type="protein sequence ID" value="KAF1833682.1"/>
    <property type="molecule type" value="Genomic_DNA"/>
</dbReference>
<proteinExistence type="predicted"/>
<keyword evidence="1" id="KW-0472">Membrane</keyword>
<reference evidence="2" key="1">
    <citation type="submission" date="2020-01" db="EMBL/GenBank/DDBJ databases">
        <authorList>
            <consortium name="DOE Joint Genome Institute"/>
            <person name="Haridas S."/>
            <person name="Albert R."/>
            <person name="Binder M."/>
            <person name="Bloem J."/>
            <person name="Labutti K."/>
            <person name="Salamov A."/>
            <person name="Andreopoulos B."/>
            <person name="Baker S.E."/>
            <person name="Barry K."/>
            <person name="Bills G."/>
            <person name="Bluhm B.H."/>
            <person name="Cannon C."/>
            <person name="Castanera R."/>
            <person name="Culley D.E."/>
            <person name="Daum C."/>
            <person name="Ezra D."/>
            <person name="Gonzalez J.B."/>
            <person name="Henrissat B."/>
            <person name="Kuo A."/>
            <person name="Liang C."/>
            <person name="Lipzen A."/>
            <person name="Lutzoni F."/>
            <person name="Magnuson J."/>
            <person name="Mondo S."/>
            <person name="Nolan M."/>
            <person name="Ohm R."/>
            <person name="Pangilinan J."/>
            <person name="Park H.-J."/>
            <person name="Ramirez L."/>
            <person name="Alfaro M."/>
            <person name="Sun H."/>
            <person name="Tritt A."/>
            <person name="Yoshinaga Y."/>
            <person name="Zwiers L.-H."/>
            <person name="Turgeon B.G."/>
            <person name="Goodwin S.B."/>
            <person name="Spatafora J.W."/>
            <person name="Crous P.W."/>
            <person name="Grigoriev I.V."/>
        </authorList>
    </citation>
    <scope>NUCLEOTIDE SEQUENCE</scope>
    <source>
        <strain evidence="2">P77</strain>
    </source>
</reference>
<evidence type="ECO:0000313" key="2">
    <source>
        <dbReference type="EMBL" id="KAF1833682.1"/>
    </source>
</evidence>
<evidence type="ECO:0000256" key="1">
    <source>
        <dbReference type="SAM" id="Phobius"/>
    </source>
</evidence>
<keyword evidence="3" id="KW-1185">Reference proteome</keyword>
<feature type="transmembrane region" description="Helical" evidence="1">
    <location>
        <begin position="27"/>
        <end position="47"/>
    </location>
</feature>
<accession>A0A6A5KET8</accession>
<keyword evidence="1" id="KW-0812">Transmembrane</keyword>
<organism evidence="2 3">
    <name type="scientific">Decorospora gaudefroyi</name>
    <dbReference type="NCBI Taxonomy" id="184978"/>
    <lineage>
        <taxon>Eukaryota</taxon>
        <taxon>Fungi</taxon>
        <taxon>Dikarya</taxon>
        <taxon>Ascomycota</taxon>
        <taxon>Pezizomycotina</taxon>
        <taxon>Dothideomycetes</taxon>
        <taxon>Pleosporomycetidae</taxon>
        <taxon>Pleosporales</taxon>
        <taxon>Pleosporineae</taxon>
        <taxon>Pleosporaceae</taxon>
        <taxon>Decorospora</taxon>
    </lineage>
</organism>
<dbReference type="Proteomes" id="UP000800040">
    <property type="component" value="Unassembled WGS sequence"/>
</dbReference>
<protein>
    <submittedName>
        <fullName evidence="2">Uncharacterized protein</fullName>
    </submittedName>
</protein>
<feature type="transmembrane region" description="Helical" evidence="1">
    <location>
        <begin position="570"/>
        <end position="591"/>
    </location>
</feature>
<evidence type="ECO:0000313" key="3">
    <source>
        <dbReference type="Proteomes" id="UP000800040"/>
    </source>
</evidence>
<dbReference type="AlphaFoldDB" id="A0A6A5KET8"/>
<name>A0A6A5KET8_9PLEO</name>
<feature type="transmembrane region" description="Helical" evidence="1">
    <location>
        <begin position="114"/>
        <end position="135"/>
    </location>
</feature>
<keyword evidence="1" id="KW-1133">Transmembrane helix</keyword>